<evidence type="ECO:0000256" key="6">
    <source>
        <dbReference type="ARBA" id="ARBA00022989"/>
    </source>
</evidence>
<keyword evidence="2" id="KW-1003">Cell membrane</keyword>
<evidence type="ECO:0000256" key="1">
    <source>
        <dbReference type="ARBA" id="ARBA00022448"/>
    </source>
</evidence>
<feature type="transmembrane region" description="Helical" evidence="9">
    <location>
        <begin position="172"/>
        <end position="196"/>
    </location>
</feature>
<reference evidence="10 11" key="1">
    <citation type="submission" date="2021-02" db="EMBL/GenBank/DDBJ databases">
        <authorList>
            <person name="Vanwijnsberghe S."/>
        </authorList>
    </citation>
    <scope>NUCLEOTIDE SEQUENCE [LARGE SCALE GENOMIC DNA]</scope>
    <source>
        <strain evidence="10 11">LMG 31837</strain>
    </source>
</reference>
<feature type="transmembrane region" description="Helical" evidence="9">
    <location>
        <begin position="88"/>
        <end position="109"/>
    </location>
</feature>
<dbReference type="EMBL" id="CAJNBK010000004">
    <property type="protein sequence ID" value="CAE6734856.1"/>
    <property type="molecule type" value="Genomic_DNA"/>
</dbReference>
<sequence length="199" mass="20762">MIGRTPEYIGKKIESYEMKMVSIAVLLTPLLVLVGASIAVLSAAGVAGIANPGPHGFSEILYAYSSAANNNGSAFAGLSVNTPFYNSTLATVMWFGRFGSIVPVLAIAGSLAAKKRISATAGTLPTHGPLFVVLLLGTVVLVGALTYVPALALKGVKYRPLGAASLLRRNLLVYGLGGILLPFPFIKLIDMVLNVFGWV</sequence>
<dbReference type="Proteomes" id="UP000672526">
    <property type="component" value="Unassembled WGS sequence"/>
</dbReference>
<proteinExistence type="predicted"/>
<dbReference type="PANTHER" id="PTHR30607">
    <property type="entry name" value="POTASSIUM-TRANSPORTING ATPASE A CHAIN"/>
    <property type="match status" value="1"/>
</dbReference>
<evidence type="ECO:0000256" key="4">
    <source>
        <dbReference type="ARBA" id="ARBA00022692"/>
    </source>
</evidence>
<keyword evidence="3" id="KW-0633">Potassium transport</keyword>
<gene>
    <name evidence="10" type="primary">kdpA_2</name>
    <name evidence="10" type="ORF">R69888_02241</name>
</gene>
<comment type="caution">
    <text evidence="10">The sequence shown here is derived from an EMBL/GenBank/DDBJ whole genome shotgun (WGS) entry which is preliminary data.</text>
</comment>
<evidence type="ECO:0000256" key="2">
    <source>
        <dbReference type="ARBA" id="ARBA00022475"/>
    </source>
</evidence>
<protein>
    <submittedName>
        <fullName evidence="10">Potassium-transporting ATPase potassium-binding subunit</fullName>
    </submittedName>
</protein>
<keyword evidence="6 9" id="KW-1133">Transmembrane helix</keyword>
<organism evidence="10 11">
    <name type="scientific">Paraburkholderia haematera</name>
    <dbReference type="NCBI Taxonomy" id="2793077"/>
    <lineage>
        <taxon>Bacteria</taxon>
        <taxon>Pseudomonadati</taxon>
        <taxon>Pseudomonadota</taxon>
        <taxon>Betaproteobacteria</taxon>
        <taxon>Burkholderiales</taxon>
        <taxon>Burkholderiaceae</taxon>
        <taxon>Paraburkholderia</taxon>
    </lineage>
</organism>
<name>A0ABM8R647_9BURK</name>
<dbReference type="InterPro" id="IPR004623">
    <property type="entry name" value="KdpA"/>
</dbReference>
<feature type="transmembrane region" description="Helical" evidence="9">
    <location>
        <begin position="21"/>
        <end position="50"/>
    </location>
</feature>
<evidence type="ECO:0000256" key="9">
    <source>
        <dbReference type="SAM" id="Phobius"/>
    </source>
</evidence>
<keyword evidence="8 9" id="KW-0472">Membrane</keyword>
<keyword evidence="11" id="KW-1185">Reference proteome</keyword>
<dbReference type="Pfam" id="PF03814">
    <property type="entry name" value="KdpA"/>
    <property type="match status" value="1"/>
</dbReference>
<evidence type="ECO:0000256" key="7">
    <source>
        <dbReference type="ARBA" id="ARBA00023065"/>
    </source>
</evidence>
<keyword evidence="7" id="KW-0406">Ion transport</keyword>
<evidence type="ECO:0000313" key="11">
    <source>
        <dbReference type="Proteomes" id="UP000672526"/>
    </source>
</evidence>
<evidence type="ECO:0000313" key="10">
    <source>
        <dbReference type="EMBL" id="CAE6734856.1"/>
    </source>
</evidence>
<evidence type="ECO:0000256" key="3">
    <source>
        <dbReference type="ARBA" id="ARBA00022538"/>
    </source>
</evidence>
<dbReference type="PANTHER" id="PTHR30607:SF2">
    <property type="entry name" value="POTASSIUM-TRANSPORTING ATPASE POTASSIUM-BINDING SUBUNIT"/>
    <property type="match status" value="1"/>
</dbReference>
<feature type="transmembrane region" description="Helical" evidence="9">
    <location>
        <begin position="130"/>
        <end position="152"/>
    </location>
</feature>
<keyword evidence="5" id="KW-0630">Potassium</keyword>
<evidence type="ECO:0000256" key="5">
    <source>
        <dbReference type="ARBA" id="ARBA00022958"/>
    </source>
</evidence>
<keyword evidence="1" id="KW-0813">Transport</keyword>
<accession>A0ABM8R647</accession>
<keyword evidence="4 9" id="KW-0812">Transmembrane</keyword>
<evidence type="ECO:0000256" key="8">
    <source>
        <dbReference type="ARBA" id="ARBA00023136"/>
    </source>
</evidence>